<dbReference type="Proteomes" id="UP000608345">
    <property type="component" value="Unassembled WGS sequence"/>
</dbReference>
<evidence type="ECO:0000313" key="2">
    <source>
        <dbReference type="EMBL" id="GGW83008.1"/>
    </source>
</evidence>
<dbReference type="RefSeq" id="WP_189384469.1">
    <property type="nucleotide sequence ID" value="NZ_BAABFY010000055.1"/>
</dbReference>
<dbReference type="AlphaFoldDB" id="A0A918JJ84"/>
<accession>A0A918JJ84</accession>
<feature type="domain" description="ImpA N-terminal" evidence="1">
    <location>
        <begin position="11"/>
        <end position="128"/>
    </location>
</feature>
<reference evidence="2" key="1">
    <citation type="journal article" date="2014" name="Int. J. Syst. Evol. Microbiol.">
        <title>Complete genome sequence of Corynebacterium casei LMG S-19264T (=DSM 44701T), isolated from a smear-ripened cheese.</title>
        <authorList>
            <consortium name="US DOE Joint Genome Institute (JGI-PGF)"/>
            <person name="Walter F."/>
            <person name="Albersmeier A."/>
            <person name="Kalinowski J."/>
            <person name="Ruckert C."/>
        </authorList>
    </citation>
    <scope>NUCLEOTIDE SEQUENCE</scope>
    <source>
        <strain evidence="2">KCTC 23732</strain>
    </source>
</reference>
<gene>
    <name evidence="2" type="ORF">GCM10011450_11230</name>
</gene>
<evidence type="ECO:0000259" key="1">
    <source>
        <dbReference type="Pfam" id="PF06812"/>
    </source>
</evidence>
<dbReference type="InterPro" id="IPR010657">
    <property type="entry name" value="ImpA_N"/>
</dbReference>
<dbReference type="PANTHER" id="PTHR37951:SF1">
    <property type="entry name" value="TYPE VI SECRETION SYSTEM COMPONENT TSSA1"/>
    <property type="match status" value="1"/>
</dbReference>
<dbReference type="InterPro" id="IPR017740">
    <property type="entry name" value="TssA-like"/>
</dbReference>
<name>A0A918JJ84_9BURK</name>
<organism evidence="2 3">
    <name type="scientific">Advenella faeciporci</name>
    <dbReference type="NCBI Taxonomy" id="797535"/>
    <lineage>
        <taxon>Bacteria</taxon>
        <taxon>Pseudomonadati</taxon>
        <taxon>Pseudomonadota</taxon>
        <taxon>Betaproteobacteria</taxon>
        <taxon>Burkholderiales</taxon>
        <taxon>Alcaligenaceae</taxon>
    </lineage>
</organism>
<proteinExistence type="predicted"/>
<sequence length="342" mass="38093">MKQSFINLFSQHQCGSNLEYDADFLDLQQSVIEKPEQQFGDTIIQAQTPDWTQVEKKAAGLCERTCDLRVLAALAWAWTERRGIVGYAQGVGLVEAVLQAHWEGVFPLLVEDGYEDPLPRMNALVALADMQGMARSLRSSLLLTGPHGQMTLRDVEAVLDGSKPDLYPGGRLRLQEVLNQARMNEAPEILALLSVRNSLQGIRDVVASHLGNEWTPDFSALLRSLEQVIQAMQEVAADDDTQDHDSQETMAGEKAPAALQETGLSSGERAVSWKQVQIKTRDEAILALEKVCSYFTVNEPSHPAPFLLRRVQQTIPMNFHEILQNLMPSGAEQFEAWMPKDD</sequence>
<dbReference type="NCBIfam" id="TIGR03363">
    <property type="entry name" value="VI_chp_8"/>
    <property type="match status" value="1"/>
</dbReference>
<dbReference type="Pfam" id="PF06812">
    <property type="entry name" value="ImpA_N"/>
    <property type="match status" value="1"/>
</dbReference>
<evidence type="ECO:0000313" key="3">
    <source>
        <dbReference type="Proteomes" id="UP000608345"/>
    </source>
</evidence>
<dbReference type="EMBL" id="BMYS01000005">
    <property type="protein sequence ID" value="GGW83008.1"/>
    <property type="molecule type" value="Genomic_DNA"/>
</dbReference>
<keyword evidence="3" id="KW-1185">Reference proteome</keyword>
<reference evidence="2" key="2">
    <citation type="submission" date="2020-09" db="EMBL/GenBank/DDBJ databases">
        <authorList>
            <person name="Sun Q."/>
            <person name="Kim S."/>
        </authorList>
    </citation>
    <scope>NUCLEOTIDE SEQUENCE</scope>
    <source>
        <strain evidence="2">KCTC 23732</strain>
    </source>
</reference>
<dbReference type="PANTHER" id="PTHR37951">
    <property type="entry name" value="CYTOPLASMIC PROTEIN-RELATED"/>
    <property type="match status" value="1"/>
</dbReference>
<protein>
    <submittedName>
        <fullName evidence="2">Membrane protein</fullName>
    </submittedName>
</protein>
<comment type="caution">
    <text evidence="2">The sequence shown here is derived from an EMBL/GenBank/DDBJ whole genome shotgun (WGS) entry which is preliminary data.</text>
</comment>